<sequence length="446" mass="49560">MFRVCIRYRFPIALPSNATRSFSGSSNEPHYDVVVVGGGIVGAATARELAGRHPHLTLAVLEKEKSVGVHQSGHNSGVIHAGIYYKPGSLKAKLCVEGMHMAYEYCDQEGIPYRKCGKLIVAVDDSELDRLDELHERSKRNNVPDVVMLDAAQIKEIAPNFRGVRALWSPHTGIVDWGLVTEHYARNFVDRGGTIHTDAEVLGFESNKGDYPVRINMKNKSVVCRYVLTCGGLQSDRLAKLTGCSSEPRILPFRGEYLLLCPEKSHLVTTNIYPVPDPRFPFLGVHFTPRMNGDIWLGPNAILALKREGYKWSDISIKDTWEALTFRGFQRLAIKFVSFGLKEVMRSAFPRLQVAKLQEYMPDITAADIRRGPAGVRAQALNADGSLEDDFVFSRGDGVKDADQVLYHYLVASRVLHCRNAPSPGATSSLAIAKMIADKCREEFVL</sequence>
<evidence type="ECO:0000256" key="5">
    <source>
        <dbReference type="ARBA" id="ARBA00036066"/>
    </source>
</evidence>
<reference evidence="10" key="1">
    <citation type="submission" date="2014-08" db="EMBL/GenBank/DDBJ databases">
        <authorList>
            <person name="Murali S."/>
            <person name="Richards S."/>
            <person name="Bandaranaike D."/>
            <person name="Bellair M."/>
            <person name="Blankenburg K."/>
            <person name="Chao H."/>
            <person name="Dinh H."/>
            <person name="Doddapaneni H."/>
            <person name="Dugan-Rocha S."/>
            <person name="Elkadiri S."/>
            <person name="Gnanaolivu R."/>
            <person name="Hughes D."/>
            <person name="Lee S."/>
            <person name="Li M."/>
            <person name="Ming W."/>
            <person name="Munidasa M."/>
            <person name="Muniz J."/>
            <person name="Nguyen L."/>
            <person name="Osuji N."/>
            <person name="Pu L.-L."/>
            <person name="Puazo M."/>
            <person name="Skinner E."/>
            <person name="Qu C."/>
            <person name="Quiroz J."/>
            <person name="Raj R."/>
            <person name="Weissenberger G."/>
            <person name="Xin Y."/>
            <person name="Zou X."/>
            <person name="Han Y."/>
            <person name="Worley K."/>
            <person name="Muzny D."/>
            <person name="Gibbs R."/>
        </authorList>
    </citation>
    <scope>NUCLEOTIDE SEQUENCE</scope>
    <source>
        <strain evidence="10">HAZT.00-mixed</strain>
        <tissue evidence="10">Whole organism</tissue>
    </source>
</reference>
<keyword evidence="4" id="KW-0560">Oxidoreductase</keyword>
<comment type="similarity">
    <text evidence="6">Belongs to the L2HGDH family.</text>
</comment>
<evidence type="ECO:0000256" key="6">
    <source>
        <dbReference type="ARBA" id="ARBA00037941"/>
    </source>
</evidence>
<dbReference type="Gene3D" id="3.50.50.60">
    <property type="entry name" value="FAD/NAD(P)-binding domain"/>
    <property type="match status" value="1"/>
</dbReference>
<reference evidence="10" key="3">
    <citation type="submission" date="2019-06" db="EMBL/GenBank/DDBJ databases">
        <authorList>
            <person name="Poynton C."/>
            <person name="Hasenbein S."/>
            <person name="Benoit J.B."/>
            <person name="Sepulveda M.S."/>
            <person name="Poelchau M.F."/>
            <person name="Murali S.C."/>
            <person name="Chen S."/>
            <person name="Glastad K.M."/>
            <person name="Werren J.H."/>
            <person name="Vineis J.H."/>
            <person name="Bowen J.L."/>
            <person name="Friedrich M."/>
            <person name="Jones J."/>
            <person name="Robertson H.M."/>
            <person name="Feyereisen R."/>
            <person name="Mechler-Hickson A."/>
            <person name="Mathers N."/>
            <person name="Lee C.E."/>
            <person name="Colbourne J.K."/>
            <person name="Biales A."/>
            <person name="Johnston J.S."/>
            <person name="Wellborn G.A."/>
            <person name="Rosendale A.J."/>
            <person name="Cridge A.G."/>
            <person name="Munoz-Torres M.C."/>
            <person name="Bain P.A."/>
            <person name="Manny A.R."/>
            <person name="Major K.M."/>
            <person name="Lambert F.N."/>
            <person name="Vulpe C.D."/>
            <person name="Tuck P."/>
            <person name="Blalock B.J."/>
            <person name="Lin Y.-Y."/>
            <person name="Smith M.E."/>
            <person name="Ochoa-Acuna H."/>
            <person name="Chen M.-J.M."/>
            <person name="Childers C.P."/>
            <person name="Qu J."/>
            <person name="Dugan S."/>
            <person name="Lee S.L."/>
            <person name="Chao H."/>
            <person name="Dinh H."/>
            <person name="Han Y."/>
            <person name="Doddapaneni H."/>
            <person name="Worley K.C."/>
            <person name="Muzny D.M."/>
            <person name="Gibbs R.A."/>
            <person name="Richards S."/>
        </authorList>
    </citation>
    <scope>NUCLEOTIDE SEQUENCE</scope>
    <source>
        <strain evidence="10">HAZT.00-mixed</strain>
        <tissue evidence="10">Whole organism</tissue>
    </source>
</reference>
<dbReference type="Proteomes" id="UP000711488">
    <property type="component" value="Unassembled WGS sequence"/>
</dbReference>
<evidence type="ECO:0000256" key="2">
    <source>
        <dbReference type="ARBA" id="ARBA00022630"/>
    </source>
</evidence>
<comment type="caution">
    <text evidence="10">The sequence shown here is derived from an EMBL/GenBank/DDBJ whole genome shotgun (WGS) entry which is preliminary data.</text>
</comment>
<dbReference type="OrthoDB" id="498204at2759"/>
<dbReference type="InterPro" id="IPR006076">
    <property type="entry name" value="FAD-dep_OxRdtase"/>
</dbReference>
<dbReference type="AlphaFoldDB" id="A0A6A0H7P6"/>
<organism evidence="10">
    <name type="scientific">Hyalella azteca</name>
    <name type="common">Amphipod</name>
    <dbReference type="NCBI Taxonomy" id="294128"/>
    <lineage>
        <taxon>Eukaryota</taxon>
        <taxon>Metazoa</taxon>
        <taxon>Ecdysozoa</taxon>
        <taxon>Arthropoda</taxon>
        <taxon>Crustacea</taxon>
        <taxon>Multicrustacea</taxon>
        <taxon>Malacostraca</taxon>
        <taxon>Eumalacostraca</taxon>
        <taxon>Peracarida</taxon>
        <taxon>Amphipoda</taxon>
        <taxon>Senticaudata</taxon>
        <taxon>Talitrida</taxon>
        <taxon>Talitroidea</taxon>
        <taxon>Hyalellidae</taxon>
        <taxon>Hyalella</taxon>
    </lineage>
</organism>
<evidence type="ECO:0000259" key="9">
    <source>
        <dbReference type="Pfam" id="PF01266"/>
    </source>
</evidence>
<dbReference type="NCBIfam" id="NF008726">
    <property type="entry name" value="PRK11728.1"/>
    <property type="match status" value="1"/>
</dbReference>
<dbReference type="PANTHER" id="PTHR43104">
    <property type="entry name" value="L-2-HYDROXYGLUTARATE DEHYDROGENASE, MITOCHONDRIAL"/>
    <property type="match status" value="1"/>
</dbReference>
<proteinExistence type="inferred from homology"/>
<evidence type="ECO:0000256" key="3">
    <source>
        <dbReference type="ARBA" id="ARBA00022827"/>
    </source>
</evidence>
<reference evidence="10" key="2">
    <citation type="journal article" date="2018" name="Environ. Sci. Technol.">
        <title>The Toxicogenome of Hyalella azteca: A Model for Sediment Ecotoxicology and Evolutionary Toxicology.</title>
        <authorList>
            <person name="Poynton H.C."/>
            <person name="Hasenbein S."/>
            <person name="Benoit J.B."/>
            <person name="Sepulveda M.S."/>
            <person name="Poelchau M.F."/>
            <person name="Hughes D.S.T."/>
            <person name="Murali S.C."/>
            <person name="Chen S."/>
            <person name="Glastad K.M."/>
            <person name="Goodisman M.A.D."/>
            <person name="Werren J.H."/>
            <person name="Vineis J.H."/>
            <person name="Bowen J.L."/>
            <person name="Friedrich M."/>
            <person name="Jones J."/>
            <person name="Robertson H.M."/>
            <person name="Feyereisen R."/>
            <person name="Mechler-Hickson A."/>
            <person name="Mathers N."/>
            <person name="Lee C.E."/>
            <person name="Colbourne J.K."/>
            <person name="Biales A."/>
            <person name="Johnston J.S."/>
            <person name="Wellborn G.A."/>
            <person name="Rosendale A.J."/>
            <person name="Cridge A.G."/>
            <person name="Munoz-Torres M.C."/>
            <person name="Bain P.A."/>
            <person name="Manny A.R."/>
            <person name="Major K.M."/>
            <person name="Lambert F.N."/>
            <person name="Vulpe C.D."/>
            <person name="Tuck P."/>
            <person name="Blalock B.J."/>
            <person name="Lin Y.Y."/>
            <person name="Smith M.E."/>
            <person name="Ochoa-Acuna H."/>
            <person name="Chen M.M."/>
            <person name="Childers C.P."/>
            <person name="Qu J."/>
            <person name="Dugan S."/>
            <person name="Lee S.L."/>
            <person name="Chao H."/>
            <person name="Dinh H."/>
            <person name="Han Y."/>
            <person name="Doddapaneni H."/>
            <person name="Worley K.C."/>
            <person name="Muzny D.M."/>
            <person name="Gibbs R.A."/>
            <person name="Richards S."/>
        </authorList>
    </citation>
    <scope>NUCLEOTIDE SEQUENCE</scope>
    <source>
        <strain evidence="10">HAZT.00-mixed</strain>
        <tissue evidence="10">Whole organism</tissue>
    </source>
</reference>
<evidence type="ECO:0000256" key="1">
    <source>
        <dbReference type="ARBA" id="ARBA00001974"/>
    </source>
</evidence>
<keyword evidence="3" id="KW-0274">FAD</keyword>
<evidence type="ECO:0000256" key="8">
    <source>
        <dbReference type="ARBA" id="ARBA00041137"/>
    </source>
</evidence>
<dbReference type="EC" id="1.1.99.2" evidence="7"/>
<dbReference type="Pfam" id="PF01266">
    <property type="entry name" value="DAO"/>
    <property type="match status" value="1"/>
</dbReference>
<evidence type="ECO:0000256" key="7">
    <source>
        <dbReference type="ARBA" id="ARBA00038878"/>
    </source>
</evidence>
<name>A0A6A0H7P6_HYAAZ</name>
<feature type="domain" description="FAD dependent oxidoreductase" evidence="9">
    <location>
        <begin position="32"/>
        <end position="438"/>
    </location>
</feature>
<dbReference type="EMBL" id="JQDR03005104">
    <property type="protein sequence ID" value="KAA0201732.1"/>
    <property type="molecule type" value="Genomic_DNA"/>
</dbReference>
<dbReference type="PANTHER" id="PTHR43104:SF2">
    <property type="entry name" value="L-2-HYDROXYGLUTARATE DEHYDROGENASE, MITOCHONDRIAL"/>
    <property type="match status" value="1"/>
</dbReference>
<gene>
    <name evidence="10" type="ORF">HAZT_HAZT003559</name>
</gene>
<comment type="cofactor">
    <cofactor evidence="1">
        <name>FAD</name>
        <dbReference type="ChEBI" id="CHEBI:57692"/>
    </cofactor>
</comment>
<dbReference type="InterPro" id="IPR036188">
    <property type="entry name" value="FAD/NAD-bd_sf"/>
</dbReference>
<dbReference type="SUPFAM" id="SSF51905">
    <property type="entry name" value="FAD/NAD(P)-binding domain"/>
    <property type="match status" value="1"/>
</dbReference>
<accession>A0A6A0H7P6</accession>
<evidence type="ECO:0000313" key="10">
    <source>
        <dbReference type="EMBL" id="KAA0201732.1"/>
    </source>
</evidence>
<dbReference type="GO" id="GO:0047545">
    <property type="term" value="F:(S)-2-hydroxyglutarate dehydrogenase activity"/>
    <property type="evidence" value="ECO:0007669"/>
    <property type="project" value="UniProtKB-EC"/>
</dbReference>
<evidence type="ECO:0000256" key="4">
    <source>
        <dbReference type="ARBA" id="ARBA00023002"/>
    </source>
</evidence>
<protein>
    <recommendedName>
        <fullName evidence="8">L-2-hydroxyglutarate dehydrogenase, mitochondrial</fullName>
        <ecNumber evidence="7">1.1.99.2</ecNumber>
    </recommendedName>
</protein>
<dbReference type="Gene3D" id="3.30.9.10">
    <property type="entry name" value="D-Amino Acid Oxidase, subunit A, domain 2"/>
    <property type="match status" value="1"/>
</dbReference>
<keyword evidence="2" id="KW-0285">Flavoprotein</keyword>
<comment type="catalytic activity">
    <reaction evidence="5">
        <text>(S)-2-hydroxyglutarate + A = 2-oxoglutarate + AH2</text>
        <dbReference type="Rhea" id="RHEA:21252"/>
        <dbReference type="ChEBI" id="CHEBI:13193"/>
        <dbReference type="ChEBI" id="CHEBI:16782"/>
        <dbReference type="ChEBI" id="CHEBI:16810"/>
        <dbReference type="ChEBI" id="CHEBI:17499"/>
        <dbReference type="EC" id="1.1.99.2"/>
    </reaction>
</comment>